<dbReference type="PANTHER" id="PTHR30520">
    <property type="entry name" value="FORMATE TRANSPORTER-RELATED"/>
    <property type="match status" value="1"/>
</dbReference>
<evidence type="ECO:0000313" key="7">
    <source>
        <dbReference type="Proteomes" id="UP000198833"/>
    </source>
</evidence>
<evidence type="ECO:0000256" key="4">
    <source>
        <dbReference type="ARBA" id="ARBA00023136"/>
    </source>
</evidence>
<dbReference type="STRING" id="89093.SAMN04488558_103186"/>
<protein>
    <submittedName>
        <fullName evidence="6">Formate/nitrite transporter</fullName>
    </submittedName>
</protein>
<dbReference type="Gene3D" id="1.20.1080.10">
    <property type="entry name" value="Glycerol uptake facilitator protein"/>
    <property type="match status" value="1"/>
</dbReference>
<keyword evidence="3 5" id="KW-1133">Transmembrane helix</keyword>
<feature type="transmembrane region" description="Helical" evidence="5">
    <location>
        <begin position="185"/>
        <end position="209"/>
    </location>
</feature>
<evidence type="ECO:0000256" key="1">
    <source>
        <dbReference type="ARBA" id="ARBA00004141"/>
    </source>
</evidence>
<feature type="transmembrane region" description="Helical" evidence="5">
    <location>
        <begin position="108"/>
        <end position="130"/>
    </location>
</feature>
<dbReference type="OrthoDB" id="9786493at2"/>
<accession>A0A1H9C2E1</accession>
<dbReference type="Pfam" id="PF01226">
    <property type="entry name" value="Form_Nir_trans"/>
    <property type="match status" value="1"/>
</dbReference>
<gene>
    <name evidence="6" type="ORF">SAMN04488558_103186</name>
</gene>
<dbReference type="AlphaFoldDB" id="A0A1H9C2E1"/>
<sequence>MVKNEFIEKVQVAVEGKEKLLNQYFPLYALRAIYAGMFLTIATVCAAMAANVFQDPLPYLAKFVYAIIFPFGLMMILVLKTELATSNMMYTMVGQHQGLLKISSGIKIVLICTFFNWCGAILMALLMSWATNAQQITETSFLVNVAQAKLAKSLLSIFIEAILANIFVNIAIIGQMNIKNEFAKLFFVEVVIFMFAYFGYEHVIANFSVFSMVGFTGHSLPWGQVLMQWLVAFLGNVVGGGVIMGLGYSLLNRNTL</sequence>
<keyword evidence="4 5" id="KW-0472">Membrane</keyword>
<evidence type="ECO:0000256" key="2">
    <source>
        <dbReference type="ARBA" id="ARBA00022692"/>
    </source>
</evidence>
<feature type="transmembrane region" description="Helical" evidence="5">
    <location>
        <begin position="32"/>
        <end position="53"/>
    </location>
</feature>
<feature type="transmembrane region" description="Helical" evidence="5">
    <location>
        <begin position="150"/>
        <end position="173"/>
    </location>
</feature>
<dbReference type="InterPro" id="IPR000292">
    <property type="entry name" value="For/NO2_transpt"/>
</dbReference>
<feature type="transmembrane region" description="Helical" evidence="5">
    <location>
        <begin position="59"/>
        <end position="79"/>
    </location>
</feature>
<comment type="subcellular location">
    <subcellularLocation>
        <location evidence="1">Membrane</location>
        <topology evidence="1">Multi-pass membrane protein</topology>
    </subcellularLocation>
</comment>
<dbReference type="PANTHER" id="PTHR30520:SF8">
    <property type="entry name" value="NITRITE TRANSPORTER NIRC"/>
    <property type="match status" value="1"/>
</dbReference>
<dbReference type="RefSeq" id="WP_092571023.1">
    <property type="nucleotide sequence ID" value="NZ_CALUDV010000007.1"/>
</dbReference>
<name>A0A1H9C2E1_9LACT</name>
<dbReference type="Proteomes" id="UP000198833">
    <property type="component" value="Unassembled WGS sequence"/>
</dbReference>
<dbReference type="GO" id="GO:0005886">
    <property type="term" value="C:plasma membrane"/>
    <property type="evidence" value="ECO:0007669"/>
    <property type="project" value="TreeGrafter"/>
</dbReference>
<organism evidence="6 7">
    <name type="scientific">Ignavigranum ruoffiae</name>
    <dbReference type="NCBI Taxonomy" id="89093"/>
    <lineage>
        <taxon>Bacteria</taxon>
        <taxon>Bacillati</taxon>
        <taxon>Bacillota</taxon>
        <taxon>Bacilli</taxon>
        <taxon>Lactobacillales</taxon>
        <taxon>Aerococcaceae</taxon>
        <taxon>Ignavigranum</taxon>
    </lineage>
</organism>
<dbReference type="InterPro" id="IPR023271">
    <property type="entry name" value="Aquaporin-like"/>
</dbReference>
<reference evidence="6 7" key="1">
    <citation type="submission" date="2016-10" db="EMBL/GenBank/DDBJ databases">
        <authorList>
            <person name="de Groot N.N."/>
        </authorList>
    </citation>
    <scope>NUCLEOTIDE SEQUENCE [LARGE SCALE GENOMIC DNA]</scope>
    <source>
        <strain evidence="6 7">DSM 15695</strain>
    </source>
</reference>
<feature type="transmembrane region" description="Helical" evidence="5">
    <location>
        <begin position="229"/>
        <end position="251"/>
    </location>
</feature>
<keyword evidence="2 5" id="KW-0812">Transmembrane</keyword>
<keyword evidence="7" id="KW-1185">Reference proteome</keyword>
<dbReference type="EMBL" id="FOEN01000003">
    <property type="protein sequence ID" value="SEP95312.1"/>
    <property type="molecule type" value="Genomic_DNA"/>
</dbReference>
<proteinExistence type="predicted"/>
<evidence type="ECO:0000256" key="3">
    <source>
        <dbReference type="ARBA" id="ARBA00022989"/>
    </source>
</evidence>
<dbReference type="GO" id="GO:0015499">
    <property type="term" value="F:formate transmembrane transporter activity"/>
    <property type="evidence" value="ECO:0007669"/>
    <property type="project" value="TreeGrafter"/>
</dbReference>
<evidence type="ECO:0000313" key="6">
    <source>
        <dbReference type="EMBL" id="SEP95312.1"/>
    </source>
</evidence>
<evidence type="ECO:0000256" key="5">
    <source>
        <dbReference type="SAM" id="Phobius"/>
    </source>
</evidence>